<evidence type="ECO:0000256" key="1">
    <source>
        <dbReference type="SAM" id="Phobius"/>
    </source>
</evidence>
<dbReference type="AlphaFoldDB" id="A0A2K3Z8U6"/>
<dbReference type="EMBL" id="QKYD01000168">
    <property type="protein sequence ID" value="REI19244.1"/>
    <property type="molecule type" value="Genomic_DNA"/>
</dbReference>
<organism evidence="2 5">
    <name type="scientific">Staphylococcus felis</name>
    <dbReference type="NCBI Taxonomy" id="46127"/>
    <lineage>
        <taxon>Bacteria</taxon>
        <taxon>Bacillati</taxon>
        <taxon>Bacillota</taxon>
        <taxon>Bacilli</taxon>
        <taxon>Bacillales</taxon>
        <taxon>Staphylococcaceae</taxon>
        <taxon>Staphylococcus</taxon>
    </lineage>
</organism>
<accession>A0A2K3Z8U6</accession>
<gene>
    <name evidence="3" type="ORF">DOS76_11515</name>
    <name evidence="2" type="ORF">DOS83_05090</name>
</gene>
<dbReference type="Proteomes" id="UP000256562">
    <property type="component" value="Unassembled WGS sequence"/>
</dbReference>
<comment type="caution">
    <text evidence="2">The sequence shown here is derived from an EMBL/GenBank/DDBJ whole genome shotgun (WGS) entry which is preliminary data.</text>
</comment>
<protein>
    <submittedName>
        <fullName evidence="2">Uncharacterized protein</fullName>
    </submittedName>
</protein>
<evidence type="ECO:0000313" key="5">
    <source>
        <dbReference type="Proteomes" id="UP000256562"/>
    </source>
</evidence>
<feature type="transmembrane region" description="Helical" evidence="1">
    <location>
        <begin position="12"/>
        <end position="33"/>
    </location>
</feature>
<proteinExistence type="predicted"/>
<dbReference type="Proteomes" id="UP000256337">
    <property type="component" value="Unassembled WGS sequence"/>
</dbReference>
<keyword evidence="1" id="KW-0812">Transmembrane</keyword>
<keyword evidence="1" id="KW-1133">Transmembrane helix</keyword>
<evidence type="ECO:0000313" key="3">
    <source>
        <dbReference type="EMBL" id="REI19244.1"/>
    </source>
</evidence>
<name>A0A2K3Z8U6_9STAP</name>
<dbReference type="EMBL" id="QKXQ01000236">
    <property type="protein sequence ID" value="REH96847.1"/>
    <property type="molecule type" value="Genomic_DNA"/>
</dbReference>
<reference evidence="4 5" key="1">
    <citation type="journal article" date="2018" name="Vet. Microbiol.">
        <title>Characterisation of Staphylococcus felis isolated from cats using whole genome sequencing.</title>
        <authorList>
            <person name="Worthing K."/>
            <person name="Pang S."/>
            <person name="Trott D.J."/>
            <person name="Abraham S."/>
            <person name="Coombs G.W."/>
            <person name="Jordan D."/>
            <person name="McIntyre L."/>
            <person name="Davies M.R."/>
            <person name="Norris J."/>
        </authorList>
    </citation>
    <scope>NUCLEOTIDE SEQUENCE [LARGE SCALE GENOMIC DNA]</scope>
    <source>
        <strain evidence="3 4">F25</strain>
        <strain evidence="2 5">F9</strain>
    </source>
</reference>
<sequence>MIKKYYSKSGFTLPLLFIIFSTYTFFMSFYLVIYTMKIQSLDALIDYYNHEIQLIMQKGDSNEEK</sequence>
<dbReference type="KEGG" id="sfq:C7J90_09245"/>
<evidence type="ECO:0000313" key="4">
    <source>
        <dbReference type="Proteomes" id="UP000256337"/>
    </source>
</evidence>
<evidence type="ECO:0000313" key="2">
    <source>
        <dbReference type="EMBL" id="REH96847.1"/>
    </source>
</evidence>
<keyword evidence="1" id="KW-0472">Membrane</keyword>